<name>A0ABR2M5B8_9ASPA</name>
<proteinExistence type="predicted"/>
<evidence type="ECO:0000256" key="2">
    <source>
        <dbReference type="ARBA" id="ARBA00023125"/>
    </source>
</evidence>
<dbReference type="Pfam" id="PF14379">
    <property type="entry name" value="Myb_CC_LHEQLE"/>
    <property type="match status" value="1"/>
</dbReference>
<dbReference type="PROSITE" id="PS51294">
    <property type="entry name" value="HTH_MYB"/>
    <property type="match status" value="1"/>
</dbReference>
<dbReference type="Gene3D" id="1.10.10.60">
    <property type="entry name" value="Homeodomain-like"/>
    <property type="match status" value="1"/>
</dbReference>
<dbReference type="InterPro" id="IPR009057">
    <property type="entry name" value="Homeodomain-like_sf"/>
</dbReference>
<accession>A0ABR2M5B8</accession>
<evidence type="ECO:0000313" key="6">
    <source>
        <dbReference type="EMBL" id="KAK8959327.1"/>
    </source>
</evidence>
<evidence type="ECO:0000259" key="5">
    <source>
        <dbReference type="PROSITE" id="PS51294"/>
    </source>
</evidence>
<protein>
    <submittedName>
        <fullName evidence="6">Myb family transcription factor APL</fullName>
    </submittedName>
</protein>
<sequence length="278" mass="30683">MYFNRGDLEGMSLPVDASLVLTSDPKPRLRWTSELHDRFIDAVTQLGGPEKATPKTILRIMNIKGLTLYHLKSHLQKFRMGKQSKDLENSNDVSGAVENQASACAASKQATQEFNDGCNEAMRVQMELQRKLHEQLEVERSLQQRIEAQGKYLESILERACRAVVDPNHAANEMDSSRNGSPELANGEIIHECWGFSAGPPQSQLPFLLERAGGSCGGEEKCGDQGVVQQMNECSVESCLTFNSSAGSVFGSEMCLKKRPRPVLIGGLHENEPWACSM</sequence>
<dbReference type="InterPro" id="IPR025756">
    <property type="entry name" value="Myb_CC_LHEQLE"/>
</dbReference>
<evidence type="ECO:0000313" key="7">
    <source>
        <dbReference type="Proteomes" id="UP001412067"/>
    </source>
</evidence>
<dbReference type="PANTHER" id="PTHR31499">
    <property type="entry name" value="MYB FAMILY TRANSCRIPTION FACTOR PHL11"/>
    <property type="match status" value="1"/>
</dbReference>
<dbReference type="EMBL" id="JBBWWR010000012">
    <property type="protein sequence ID" value="KAK8959327.1"/>
    <property type="molecule type" value="Genomic_DNA"/>
</dbReference>
<evidence type="ECO:0000256" key="4">
    <source>
        <dbReference type="ARBA" id="ARBA00023242"/>
    </source>
</evidence>
<comment type="caution">
    <text evidence="6">The sequence shown here is derived from an EMBL/GenBank/DDBJ whole genome shotgun (WGS) entry which is preliminary data.</text>
</comment>
<dbReference type="SUPFAM" id="SSF46689">
    <property type="entry name" value="Homeodomain-like"/>
    <property type="match status" value="1"/>
</dbReference>
<evidence type="ECO:0000256" key="1">
    <source>
        <dbReference type="ARBA" id="ARBA00023015"/>
    </source>
</evidence>
<dbReference type="InterPro" id="IPR046955">
    <property type="entry name" value="PHR1-like"/>
</dbReference>
<dbReference type="InterPro" id="IPR001005">
    <property type="entry name" value="SANT/Myb"/>
</dbReference>
<reference evidence="6 7" key="1">
    <citation type="journal article" date="2022" name="Nat. Plants">
        <title>Genomes of leafy and leafless Platanthera orchids illuminate the evolution of mycoheterotrophy.</title>
        <authorList>
            <person name="Li M.H."/>
            <person name="Liu K.W."/>
            <person name="Li Z."/>
            <person name="Lu H.C."/>
            <person name="Ye Q.L."/>
            <person name="Zhang D."/>
            <person name="Wang J.Y."/>
            <person name="Li Y.F."/>
            <person name="Zhong Z.M."/>
            <person name="Liu X."/>
            <person name="Yu X."/>
            <person name="Liu D.K."/>
            <person name="Tu X.D."/>
            <person name="Liu B."/>
            <person name="Hao Y."/>
            <person name="Liao X.Y."/>
            <person name="Jiang Y.T."/>
            <person name="Sun W.H."/>
            <person name="Chen J."/>
            <person name="Chen Y.Q."/>
            <person name="Ai Y."/>
            <person name="Zhai J.W."/>
            <person name="Wu S.S."/>
            <person name="Zhou Z."/>
            <person name="Hsiao Y.Y."/>
            <person name="Wu W.L."/>
            <person name="Chen Y.Y."/>
            <person name="Lin Y.F."/>
            <person name="Hsu J.L."/>
            <person name="Li C.Y."/>
            <person name="Wang Z.W."/>
            <person name="Zhao X."/>
            <person name="Zhong W.Y."/>
            <person name="Ma X.K."/>
            <person name="Ma L."/>
            <person name="Huang J."/>
            <person name="Chen G.Z."/>
            <person name="Huang M.Z."/>
            <person name="Huang L."/>
            <person name="Peng D.H."/>
            <person name="Luo Y.B."/>
            <person name="Zou S.Q."/>
            <person name="Chen S.P."/>
            <person name="Lan S."/>
            <person name="Tsai W.C."/>
            <person name="Van de Peer Y."/>
            <person name="Liu Z.J."/>
        </authorList>
    </citation>
    <scope>NUCLEOTIDE SEQUENCE [LARGE SCALE GENOMIC DNA]</scope>
    <source>
        <strain evidence="6">Lor288</strain>
    </source>
</reference>
<keyword evidence="4" id="KW-0539">Nucleus</keyword>
<dbReference type="Pfam" id="PF00249">
    <property type="entry name" value="Myb_DNA-binding"/>
    <property type="match status" value="1"/>
</dbReference>
<dbReference type="PANTHER" id="PTHR31499:SF6">
    <property type="entry name" value="PROTEIN PHR1-LIKE 2"/>
    <property type="match status" value="1"/>
</dbReference>
<keyword evidence="1" id="KW-0805">Transcription regulation</keyword>
<keyword evidence="7" id="KW-1185">Reference proteome</keyword>
<dbReference type="InterPro" id="IPR006447">
    <property type="entry name" value="Myb_dom_plants"/>
</dbReference>
<evidence type="ECO:0000256" key="3">
    <source>
        <dbReference type="ARBA" id="ARBA00023163"/>
    </source>
</evidence>
<gene>
    <name evidence="6" type="primary">APL</name>
    <name evidence="6" type="ORF">KSP40_PGU018512</name>
</gene>
<dbReference type="NCBIfam" id="TIGR01557">
    <property type="entry name" value="myb_SHAQKYF"/>
    <property type="match status" value="1"/>
</dbReference>
<keyword evidence="3" id="KW-0804">Transcription</keyword>
<feature type="domain" description="HTH myb-type" evidence="5">
    <location>
        <begin position="23"/>
        <end position="83"/>
    </location>
</feature>
<dbReference type="InterPro" id="IPR017930">
    <property type="entry name" value="Myb_dom"/>
</dbReference>
<dbReference type="Proteomes" id="UP001412067">
    <property type="component" value="Unassembled WGS sequence"/>
</dbReference>
<organism evidence="6 7">
    <name type="scientific">Platanthera guangdongensis</name>
    <dbReference type="NCBI Taxonomy" id="2320717"/>
    <lineage>
        <taxon>Eukaryota</taxon>
        <taxon>Viridiplantae</taxon>
        <taxon>Streptophyta</taxon>
        <taxon>Embryophyta</taxon>
        <taxon>Tracheophyta</taxon>
        <taxon>Spermatophyta</taxon>
        <taxon>Magnoliopsida</taxon>
        <taxon>Liliopsida</taxon>
        <taxon>Asparagales</taxon>
        <taxon>Orchidaceae</taxon>
        <taxon>Orchidoideae</taxon>
        <taxon>Orchideae</taxon>
        <taxon>Orchidinae</taxon>
        <taxon>Platanthera</taxon>
    </lineage>
</organism>
<keyword evidence="2" id="KW-0238">DNA-binding</keyword>